<reference evidence="1 2" key="1">
    <citation type="submission" date="2019-04" db="EMBL/GenBank/DDBJ databases">
        <title>Comparative genomics and transcriptomics to analyze fruiting body development in filamentous ascomycetes.</title>
        <authorList>
            <consortium name="DOE Joint Genome Institute"/>
            <person name="Lutkenhaus R."/>
            <person name="Traeger S."/>
            <person name="Breuer J."/>
            <person name="Kuo A."/>
            <person name="Lipzen A."/>
            <person name="Pangilinan J."/>
            <person name="Dilworth D."/>
            <person name="Sandor L."/>
            <person name="Poggeler S."/>
            <person name="Barry K."/>
            <person name="Grigoriev I.V."/>
            <person name="Nowrousian M."/>
        </authorList>
    </citation>
    <scope>NUCLEOTIDE SEQUENCE [LARGE SCALE GENOMIC DNA]</scope>
    <source>
        <strain evidence="1 2">CBS 389.68</strain>
    </source>
</reference>
<protein>
    <submittedName>
        <fullName evidence="1">Uncharacterized protein</fullName>
    </submittedName>
</protein>
<dbReference type="InParanoid" id="A0A4S2MHY3"/>
<dbReference type="Proteomes" id="UP000298138">
    <property type="component" value="Unassembled WGS sequence"/>
</dbReference>
<name>A0A4S2MHY3_9PEZI</name>
<accession>A0A4S2MHY3</accession>
<gene>
    <name evidence="1" type="ORF">EX30DRAFT_246033</name>
</gene>
<organism evidence="1 2">
    <name type="scientific">Ascodesmis nigricans</name>
    <dbReference type="NCBI Taxonomy" id="341454"/>
    <lineage>
        <taxon>Eukaryota</taxon>
        <taxon>Fungi</taxon>
        <taxon>Dikarya</taxon>
        <taxon>Ascomycota</taxon>
        <taxon>Pezizomycotina</taxon>
        <taxon>Pezizomycetes</taxon>
        <taxon>Pezizales</taxon>
        <taxon>Ascodesmidaceae</taxon>
        <taxon>Ascodesmis</taxon>
    </lineage>
</organism>
<dbReference type="AlphaFoldDB" id="A0A4S2MHY3"/>
<evidence type="ECO:0000313" key="2">
    <source>
        <dbReference type="Proteomes" id="UP000298138"/>
    </source>
</evidence>
<keyword evidence="2" id="KW-1185">Reference proteome</keyword>
<evidence type="ECO:0000313" key="1">
    <source>
        <dbReference type="EMBL" id="TGZ76486.1"/>
    </source>
</evidence>
<sequence>MERYLREINHSFNPGLYFRVCVYSCVCECLQISCPPPTFFTTTRNRTTLFPPLSGRSPLHHLCPVARPRPHALSHSHTPRLSCQLNTHPLKLFPFKLGATRAAVGECAAPWTRCSIAVLRNRPIMAWGDERRHALDPACPPDARHVDGGARRVWGVMVRWESLGG</sequence>
<dbReference type="EMBL" id="ML220176">
    <property type="protein sequence ID" value="TGZ76486.1"/>
    <property type="molecule type" value="Genomic_DNA"/>
</dbReference>
<proteinExistence type="predicted"/>